<accession>A0ABR1WVC8</accession>
<sequence length="366" mass="40603">MTDRIPAFVRVSGPPNSSFLVGYPGISATLPRIEGKVEIRPAAGYSAPVAISLSSNIETIHPAAENVAKRHLGTPRRDMTDVVGKELLLFRCASGKEAENVIAMDLPFLPNRVLETYYELVVTVQQGQSIQNKYAFPVPLQRYDTLSTFGMYNRPETKIATVDNVVTLGISLPRWSYGPMDPITVYIKLAPNLDWMAKARKVTVQKLTLAIEEEITFNPEGDEPQKKVNRLQKHVQAVGTKLPEAGYVTNMGLIFPHKDLRDSQGIIRRGQPAFPNYEVSSFTTTSTLYKIEFFLTIKAHLTSARDIVLRQPIEMDAIEQSAKEASFVDQNNPMLPAPTIILANDHNALRTLGLCMVGGQKKPLID</sequence>
<reference evidence="2 3" key="1">
    <citation type="submission" date="2023-01" db="EMBL/GenBank/DDBJ databases">
        <title>Analysis of 21 Apiospora genomes using comparative genomics revels a genus with tremendous synthesis potential of carbohydrate active enzymes and secondary metabolites.</title>
        <authorList>
            <person name="Sorensen T."/>
        </authorList>
    </citation>
    <scope>NUCLEOTIDE SEQUENCE [LARGE SCALE GENOMIC DNA]</scope>
    <source>
        <strain evidence="2 3">CBS 135458</strain>
    </source>
</reference>
<proteinExistence type="predicted"/>
<evidence type="ECO:0000259" key="1">
    <source>
        <dbReference type="Pfam" id="PF02752"/>
    </source>
</evidence>
<keyword evidence="3" id="KW-1185">Reference proteome</keyword>
<dbReference type="Proteomes" id="UP001480595">
    <property type="component" value="Unassembled WGS sequence"/>
</dbReference>
<dbReference type="GeneID" id="92086552"/>
<dbReference type="PANTHER" id="PTHR36419:SF1">
    <property type="entry name" value="RHO1 GEF LOCALIZING PROTEIN 1"/>
    <property type="match status" value="1"/>
</dbReference>
<protein>
    <submittedName>
        <fullName evidence="2">Arrestin family protein 1</fullName>
    </submittedName>
</protein>
<dbReference type="InterPro" id="IPR011022">
    <property type="entry name" value="Arrestin_C-like"/>
</dbReference>
<dbReference type="Pfam" id="PF02752">
    <property type="entry name" value="Arrestin_C"/>
    <property type="match status" value="1"/>
</dbReference>
<feature type="domain" description="Arrestin C-terminal-like" evidence="1">
    <location>
        <begin position="165"/>
        <end position="314"/>
    </location>
</feature>
<comment type="caution">
    <text evidence="2">The sequence shown here is derived from an EMBL/GenBank/DDBJ whole genome shotgun (WGS) entry which is preliminary data.</text>
</comment>
<organism evidence="2 3">
    <name type="scientific">Apiospora phragmitis</name>
    <dbReference type="NCBI Taxonomy" id="2905665"/>
    <lineage>
        <taxon>Eukaryota</taxon>
        <taxon>Fungi</taxon>
        <taxon>Dikarya</taxon>
        <taxon>Ascomycota</taxon>
        <taxon>Pezizomycotina</taxon>
        <taxon>Sordariomycetes</taxon>
        <taxon>Xylariomycetidae</taxon>
        <taxon>Amphisphaeriales</taxon>
        <taxon>Apiosporaceae</taxon>
        <taxon>Apiospora</taxon>
    </lineage>
</organism>
<evidence type="ECO:0000313" key="3">
    <source>
        <dbReference type="Proteomes" id="UP001480595"/>
    </source>
</evidence>
<dbReference type="RefSeq" id="XP_066721630.1">
    <property type="nucleotide sequence ID" value="XM_066853489.1"/>
</dbReference>
<dbReference type="EMBL" id="JAQQWL010000002">
    <property type="protein sequence ID" value="KAK8087106.1"/>
    <property type="molecule type" value="Genomic_DNA"/>
</dbReference>
<name>A0ABR1WVC8_9PEZI</name>
<gene>
    <name evidence="2" type="ORF">PG994_002080</name>
</gene>
<dbReference type="InterPro" id="IPR053060">
    <property type="entry name" value="Cytokinesis_Signaling_Reg"/>
</dbReference>
<evidence type="ECO:0000313" key="2">
    <source>
        <dbReference type="EMBL" id="KAK8087106.1"/>
    </source>
</evidence>
<dbReference type="PANTHER" id="PTHR36419">
    <property type="entry name" value="ARRESTIN FAMILY PROTEIN 1"/>
    <property type="match status" value="1"/>
</dbReference>